<dbReference type="RefSeq" id="WP_322877321.1">
    <property type="nucleotide sequence ID" value="NZ_JAVMIP010000002.1"/>
</dbReference>
<evidence type="ECO:0000313" key="2">
    <source>
        <dbReference type="Proteomes" id="UP001268256"/>
    </source>
</evidence>
<reference evidence="2" key="1">
    <citation type="submission" date="2023-07" db="EMBL/GenBank/DDBJ databases">
        <authorList>
            <person name="Luz R."/>
            <person name="Cordeiro R."/>
            <person name="Fonseca A."/>
            <person name="Goncalves V."/>
        </authorList>
    </citation>
    <scope>NUCLEOTIDE SEQUENCE [LARGE SCALE GENOMIC DNA]</scope>
    <source>
        <strain evidence="2">BACA0444</strain>
    </source>
</reference>
<dbReference type="AlphaFoldDB" id="A0AAE4FSA3"/>
<accession>A0AAE4FSA3</accession>
<proteinExistence type="predicted"/>
<evidence type="ECO:0000313" key="1">
    <source>
        <dbReference type="EMBL" id="MDS3860035.1"/>
    </source>
</evidence>
<protein>
    <submittedName>
        <fullName evidence="1">Uncharacterized protein</fullName>
    </submittedName>
</protein>
<name>A0AAE4FSA3_9CYAN</name>
<keyword evidence="2" id="KW-1185">Reference proteome</keyword>
<dbReference type="EMBL" id="JAVMIP010000002">
    <property type="protein sequence ID" value="MDS3860035.1"/>
    <property type="molecule type" value="Genomic_DNA"/>
</dbReference>
<comment type="caution">
    <text evidence="1">The sequence shown here is derived from an EMBL/GenBank/DDBJ whole genome shotgun (WGS) entry which is preliminary data.</text>
</comment>
<gene>
    <name evidence="1" type="ORF">RIF25_04355</name>
</gene>
<dbReference type="Proteomes" id="UP001268256">
    <property type="component" value="Unassembled WGS sequence"/>
</dbReference>
<sequence>MKLGSILISALVVGSAIVIQAPAYGDAVTARCDIYPQGDDRATYSGQCSFSQRQGVVAIKLASGQHYDLVPVGDRPGHYLDQNQKPAYRQAGLGDRGQIYRLEKVSIFVYWDAAPYTPANPQSLPK</sequence>
<organism evidence="1 2">
    <name type="scientific">Pseudocalidococcus azoricus BACA0444</name>
    <dbReference type="NCBI Taxonomy" id="2918990"/>
    <lineage>
        <taxon>Bacteria</taxon>
        <taxon>Bacillati</taxon>
        <taxon>Cyanobacteriota</taxon>
        <taxon>Cyanophyceae</taxon>
        <taxon>Acaryochloridales</taxon>
        <taxon>Thermosynechococcaceae</taxon>
        <taxon>Pseudocalidococcus</taxon>
        <taxon>Pseudocalidococcus azoricus</taxon>
    </lineage>
</organism>